<comment type="caution">
    <text evidence="8">The sequence shown here is derived from an EMBL/GenBank/DDBJ whole genome shotgun (WGS) entry which is preliminary data.</text>
</comment>
<reference evidence="8" key="1">
    <citation type="submission" date="2023-06" db="EMBL/GenBank/DDBJ databases">
        <authorList>
            <person name="Delattre M."/>
        </authorList>
    </citation>
    <scope>NUCLEOTIDE SEQUENCE</scope>
    <source>
        <strain evidence="8">AF72</strain>
    </source>
</reference>
<organism evidence="8 9">
    <name type="scientific">Mesorhabditis spiculigera</name>
    <dbReference type="NCBI Taxonomy" id="96644"/>
    <lineage>
        <taxon>Eukaryota</taxon>
        <taxon>Metazoa</taxon>
        <taxon>Ecdysozoa</taxon>
        <taxon>Nematoda</taxon>
        <taxon>Chromadorea</taxon>
        <taxon>Rhabditida</taxon>
        <taxon>Rhabditina</taxon>
        <taxon>Rhabditomorpha</taxon>
        <taxon>Rhabditoidea</taxon>
        <taxon>Rhabditidae</taxon>
        <taxon>Mesorhabditinae</taxon>
        <taxon>Mesorhabditis</taxon>
    </lineage>
</organism>
<evidence type="ECO:0000259" key="5">
    <source>
        <dbReference type="PROSITE" id="PS50002"/>
    </source>
</evidence>
<keyword evidence="3" id="KW-0175">Coiled coil</keyword>
<dbReference type="InterPro" id="IPR001452">
    <property type="entry name" value="SH3_domain"/>
</dbReference>
<dbReference type="SUPFAM" id="SSF50044">
    <property type="entry name" value="SH3-domain"/>
    <property type="match status" value="1"/>
</dbReference>
<dbReference type="CDD" id="cd11860">
    <property type="entry name" value="SH3_DLG5"/>
    <property type="match status" value="1"/>
</dbReference>
<feature type="domain" description="PDZ" evidence="7">
    <location>
        <begin position="385"/>
        <end position="449"/>
    </location>
</feature>
<feature type="compositionally biased region" description="Polar residues" evidence="4">
    <location>
        <begin position="547"/>
        <end position="566"/>
    </location>
</feature>
<dbReference type="InterPro" id="IPR008144">
    <property type="entry name" value="Guanylate_kin-like_dom"/>
</dbReference>
<name>A0AA36D4H7_9BILA</name>
<feature type="non-terminal residue" evidence="8">
    <location>
        <position position="1148"/>
    </location>
</feature>
<evidence type="ECO:0000259" key="7">
    <source>
        <dbReference type="PROSITE" id="PS50106"/>
    </source>
</evidence>
<accession>A0AA36D4H7</accession>
<dbReference type="AlphaFoldDB" id="A0AA36D4H7"/>
<dbReference type="PROSITE" id="PS50002">
    <property type="entry name" value="SH3"/>
    <property type="match status" value="1"/>
</dbReference>
<evidence type="ECO:0000256" key="1">
    <source>
        <dbReference type="ARBA" id="ARBA00022443"/>
    </source>
</evidence>
<dbReference type="InterPro" id="IPR027417">
    <property type="entry name" value="P-loop_NTPase"/>
</dbReference>
<dbReference type="InterPro" id="IPR053004">
    <property type="entry name" value="MAGUK_Signaling_Regulators"/>
</dbReference>
<feature type="region of interest" description="Disordered" evidence="4">
    <location>
        <begin position="628"/>
        <end position="697"/>
    </location>
</feature>
<evidence type="ECO:0000313" key="9">
    <source>
        <dbReference type="Proteomes" id="UP001177023"/>
    </source>
</evidence>
<dbReference type="InterPro" id="IPR001478">
    <property type="entry name" value="PDZ"/>
</dbReference>
<dbReference type="Pfam" id="PF00595">
    <property type="entry name" value="PDZ"/>
    <property type="match status" value="2"/>
</dbReference>
<dbReference type="SUPFAM" id="SSF50156">
    <property type="entry name" value="PDZ domain-like"/>
    <property type="match status" value="2"/>
</dbReference>
<feature type="compositionally biased region" description="Polar residues" evidence="4">
    <location>
        <begin position="628"/>
        <end position="646"/>
    </location>
</feature>
<evidence type="ECO:0000256" key="2">
    <source>
        <dbReference type="PROSITE-ProRule" id="PRU00192"/>
    </source>
</evidence>
<dbReference type="Gene3D" id="3.40.50.300">
    <property type="entry name" value="P-loop containing nucleotide triphosphate hydrolases"/>
    <property type="match status" value="1"/>
</dbReference>
<dbReference type="PANTHER" id="PTHR46360">
    <property type="entry name" value="DISKS LARGE HOMOLOG 5"/>
    <property type="match status" value="1"/>
</dbReference>
<dbReference type="SMART" id="SM00072">
    <property type="entry name" value="GuKc"/>
    <property type="match status" value="1"/>
</dbReference>
<feature type="region of interest" description="Disordered" evidence="4">
    <location>
        <begin position="547"/>
        <end position="585"/>
    </location>
</feature>
<feature type="compositionally biased region" description="Low complexity" evidence="4">
    <location>
        <begin position="660"/>
        <end position="671"/>
    </location>
</feature>
<dbReference type="Proteomes" id="UP001177023">
    <property type="component" value="Unassembled WGS sequence"/>
</dbReference>
<feature type="domain" description="PDZ" evidence="7">
    <location>
        <begin position="287"/>
        <end position="359"/>
    </location>
</feature>
<dbReference type="SMART" id="SM00228">
    <property type="entry name" value="PDZ"/>
    <property type="match status" value="2"/>
</dbReference>
<dbReference type="EMBL" id="CATQJA010002657">
    <property type="protein sequence ID" value="CAJ0579684.1"/>
    <property type="molecule type" value="Genomic_DNA"/>
</dbReference>
<feature type="compositionally biased region" description="Polar residues" evidence="4">
    <location>
        <begin position="677"/>
        <end position="697"/>
    </location>
</feature>
<dbReference type="CDD" id="cd00136">
    <property type="entry name" value="PDZ_canonical"/>
    <property type="match status" value="2"/>
</dbReference>
<dbReference type="InterPro" id="IPR036028">
    <property type="entry name" value="SH3-like_dom_sf"/>
</dbReference>
<dbReference type="PROSITE" id="PS50106">
    <property type="entry name" value="PDZ"/>
    <property type="match status" value="2"/>
</dbReference>
<keyword evidence="1 2" id="KW-0728">SH3 domain</keyword>
<feature type="domain" description="Guanylate kinase-like" evidence="6">
    <location>
        <begin position="936"/>
        <end position="1133"/>
    </location>
</feature>
<dbReference type="Pfam" id="PF00625">
    <property type="entry name" value="Guanylate_kin"/>
    <property type="match status" value="1"/>
</dbReference>
<dbReference type="InterPro" id="IPR008145">
    <property type="entry name" value="GK/Ca_channel_bsu"/>
</dbReference>
<dbReference type="Gene3D" id="2.30.30.40">
    <property type="entry name" value="SH3 Domains"/>
    <property type="match status" value="1"/>
</dbReference>
<evidence type="ECO:0000259" key="6">
    <source>
        <dbReference type="PROSITE" id="PS50052"/>
    </source>
</evidence>
<feature type="compositionally biased region" description="Basic and acidic residues" evidence="4">
    <location>
        <begin position="37"/>
        <end position="52"/>
    </location>
</feature>
<feature type="domain" description="SH3" evidence="5">
    <location>
        <begin position="856"/>
        <end position="924"/>
    </location>
</feature>
<dbReference type="InterPro" id="IPR035537">
    <property type="entry name" value="DLG5_SH3"/>
</dbReference>
<dbReference type="GO" id="GO:0035331">
    <property type="term" value="P:negative regulation of hippo signaling"/>
    <property type="evidence" value="ECO:0007669"/>
    <property type="project" value="TreeGrafter"/>
</dbReference>
<evidence type="ECO:0000256" key="3">
    <source>
        <dbReference type="SAM" id="Coils"/>
    </source>
</evidence>
<gene>
    <name evidence="8" type="ORF">MSPICULIGERA_LOCUS17892</name>
</gene>
<evidence type="ECO:0000256" key="4">
    <source>
        <dbReference type="SAM" id="MobiDB-lite"/>
    </source>
</evidence>
<dbReference type="SUPFAM" id="SSF52540">
    <property type="entry name" value="P-loop containing nucleoside triphosphate hydrolases"/>
    <property type="match status" value="1"/>
</dbReference>
<dbReference type="PANTHER" id="PTHR46360:SF1">
    <property type="entry name" value="DISKS LARGE HOMOLOG 5"/>
    <property type="match status" value="1"/>
</dbReference>
<feature type="coiled-coil region" evidence="3">
    <location>
        <begin position="54"/>
        <end position="273"/>
    </location>
</feature>
<sequence>MVEHEEDRPPTPPEVPQKLQNGGGGSNHHDHHHHHVGDHDDFHVSDEPPEYAPDRMAHRHIEALENEMSRMEEQLRIEREEKRRIQFEAQEEISRETALAEDIWIQKLKVAMEERDLLKQKAMILEEQADNARADANRAMAHRIEAEDSKQRLESQYDALARDYDETMLERSQVLEENNRLSEERERLKQNIKSLSASLQAQSYSKNDSQIQQLQSKLENTRRMLQMNMQENEAAKVKRLETMEEVNRLRRRVESMTIEKEELCQRIMIAENQRESISDIWTSHAVDITMPFPKSNLGLVLAGGRGEVGPISSPIYVKDVLNGSPLEHSIRRFDQIVLVNDIDVSDMDMRSVYDILRNSHHLKMVIRRRANMHSIQEVVVAAHPEMGLELANGVFVNRVEPGGAAERARLMIGDRVIFVNGIPVGDAKQAEDLAKGSSGVVRLGILTGRSREMSRSTNSTEKTSKSVFSKMHEKLFGARTPSKNRDVIASANIDPDAPTDFMRHGSLRVPAASPRQQQLIRTGSLRGPPGGTINKDLASKMDHFRHSVTSTPIGSNSREPTGSTWPKLTEPISGVVPRRRPPTRPSVFPVFPPPTSPALTNKQNCQSCACTSPSPFPASSDSIDSPIMASSTPRPSGHRISTTFGTHRQPPPYPGRRLDNSLSSVVSSTNSMPPHPSTSSVNFPMNNSPSETVLSETASEIVRRLARSRDGSDFGPSGELSLERHSHVYHPGKGRGAEAEVVFRGTREKLEDDVGDDVFPVGAQHPRWIQVPRRNVRLCGGNVCGIVAEATVLCPDGTKNTLYAGDLILEIDGRDVRSATLELASGYLAEGDAELVDLFVDGGGERLEKIKAGTDGDGFYVRINVDRIGENGDELDVKAGEIVYVDSTLFMGEKGRWRAWKVDREGRQRQCGIIPSAELVEKDRGRRGRHGTKLTRGTPSILGSARAVYERVERVAAAEKRPILLVGPYTAPFTQTLLDDAPNKFTQCVAECRALSQHEVERMLGAGEIIEARRRDQLFDVVSLSALQQLIDRGLHCLVDVSPQAITRLHALRIYPIVVQIKFKNSKQIKELCEESGEKIPSKTAKEWLERAVAEEKLLDSLDCHLSTVLVSPHHAVRTLVKHVCQQVVAHVEHEQRKTLWVASTAHL</sequence>
<dbReference type="Gene3D" id="2.30.42.10">
    <property type="match status" value="2"/>
</dbReference>
<dbReference type="PROSITE" id="PS50052">
    <property type="entry name" value="GUANYLATE_KINASE_2"/>
    <property type="match status" value="1"/>
</dbReference>
<evidence type="ECO:0000313" key="8">
    <source>
        <dbReference type="EMBL" id="CAJ0579684.1"/>
    </source>
</evidence>
<dbReference type="GO" id="GO:0005886">
    <property type="term" value="C:plasma membrane"/>
    <property type="evidence" value="ECO:0007669"/>
    <property type="project" value="TreeGrafter"/>
</dbReference>
<dbReference type="InterPro" id="IPR036034">
    <property type="entry name" value="PDZ_sf"/>
</dbReference>
<keyword evidence="9" id="KW-1185">Reference proteome</keyword>
<proteinExistence type="predicted"/>
<protein>
    <submittedName>
        <fullName evidence="8">Uncharacterized protein</fullName>
    </submittedName>
</protein>
<feature type="region of interest" description="Disordered" evidence="4">
    <location>
        <begin position="1"/>
        <end position="52"/>
    </location>
</feature>